<organism evidence="1">
    <name type="scientific">marine sediment metagenome</name>
    <dbReference type="NCBI Taxonomy" id="412755"/>
    <lineage>
        <taxon>unclassified sequences</taxon>
        <taxon>metagenomes</taxon>
        <taxon>ecological metagenomes</taxon>
    </lineage>
</organism>
<comment type="caution">
    <text evidence="1">The sequence shown here is derived from an EMBL/GenBank/DDBJ whole genome shotgun (WGS) entry which is preliminary data.</text>
</comment>
<dbReference type="AlphaFoldDB" id="X1A438"/>
<evidence type="ECO:0000313" key="1">
    <source>
        <dbReference type="EMBL" id="GAG64937.1"/>
    </source>
</evidence>
<name>X1A438_9ZZZZ</name>
<proteinExistence type="predicted"/>
<sequence>NIASTAEDCLKEFDSYQEIIKTTNNYIYTLGGVLAPQKKEFFGKLPLQLKCCLAERKLTNIAGVLLLIQEKYMNRAFSFEKEKEILEIIKQCFVEKRQPVGFIDSCLGKKPLLLRSINLQKLSTLMSNSKYFESLAKKLKEDESSEILKMFWRGEGWSKF</sequence>
<accession>X1A438</accession>
<reference evidence="1" key="1">
    <citation type="journal article" date="2014" name="Front. Microbiol.">
        <title>High frequency of phylogenetically diverse reductive dehalogenase-homologous genes in deep subseafloor sedimentary metagenomes.</title>
        <authorList>
            <person name="Kawai M."/>
            <person name="Futagami T."/>
            <person name="Toyoda A."/>
            <person name="Takaki Y."/>
            <person name="Nishi S."/>
            <person name="Hori S."/>
            <person name="Arai W."/>
            <person name="Tsubouchi T."/>
            <person name="Morono Y."/>
            <person name="Uchiyama I."/>
            <person name="Ito T."/>
            <person name="Fujiyama A."/>
            <person name="Inagaki F."/>
            <person name="Takami H."/>
        </authorList>
    </citation>
    <scope>NUCLEOTIDE SEQUENCE</scope>
    <source>
        <strain evidence="1">Expedition CK06-06</strain>
    </source>
</reference>
<feature type="non-terminal residue" evidence="1">
    <location>
        <position position="1"/>
    </location>
</feature>
<gene>
    <name evidence="1" type="ORF">S01H4_14860</name>
</gene>
<protein>
    <submittedName>
        <fullName evidence="1">Uncharacterized protein</fullName>
    </submittedName>
</protein>
<dbReference type="EMBL" id="BART01006514">
    <property type="protein sequence ID" value="GAG64937.1"/>
    <property type="molecule type" value="Genomic_DNA"/>
</dbReference>